<gene>
    <name evidence="2" type="ORF">PQJ61_00865</name>
</gene>
<dbReference type="EMBL" id="JAQQAL010000005">
    <property type="protein sequence ID" value="MDC7225295.1"/>
    <property type="molecule type" value="Genomic_DNA"/>
</dbReference>
<feature type="region of interest" description="Disordered" evidence="1">
    <location>
        <begin position="1"/>
        <end position="62"/>
    </location>
</feature>
<evidence type="ECO:0000256" key="1">
    <source>
        <dbReference type="SAM" id="MobiDB-lite"/>
    </source>
</evidence>
<name>A0AAJ1I9T3_9SPIO</name>
<protein>
    <submittedName>
        <fullName evidence="2">Uncharacterized protein</fullName>
    </submittedName>
</protein>
<evidence type="ECO:0000313" key="3">
    <source>
        <dbReference type="Proteomes" id="UP001221217"/>
    </source>
</evidence>
<evidence type="ECO:0000313" key="2">
    <source>
        <dbReference type="EMBL" id="MDC7225295.1"/>
    </source>
</evidence>
<accession>A0AAJ1I9T3</accession>
<dbReference type="Proteomes" id="UP001221217">
    <property type="component" value="Unassembled WGS sequence"/>
</dbReference>
<organism evidence="2 3">
    <name type="scientific">Candidatus Thalassospirochaeta sargassi</name>
    <dbReference type="NCBI Taxonomy" id="3119039"/>
    <lineage>
        <taxon>Bacteria</taxon>
        <taxon>Pseudomonadati</taxon>
        <taxon>Spirochaetota</taxon>
        <taxon>Spirochaetia</taxon>
        <taxon>Spirochaetales</taxon>
        <taxon>Spirochaetaceae</taxon>
        <taxon>Candidatus Thalassospirochaeta</taxon>
    </lineage>
</organism>
<feature type="compositionally biased region" description="Acidic residues" evidence="1">
    <location>
        <begin position="40"/>
        <end position="62"/>
    </location>
</feature>
<proteinExistence type="predicted"/>
<reference evidence="2 3" key="1">
    <citation type="submission" date="2022-12" db="EMBL/GenBank/DDBJ databases">
        <title>Metagenome assembled genome from gulf of manar.</title>
        <authorList>
            <person name="Kohli P."/>
            <person name="Pk S."/>
            <person name="Venkata Ramana C."/>
            <person name="Sasikala C."/>
        </authorList>
    </citation>
    <scope>NUCLEOTIDE SEQUENCE [LARGE SCALE GENOMIC DNA]</scope>
    <source>
        <strain evidence="2">JB008</strain>
    </source>
</reference>
<feature type="compositionally biased region" description="Basic residues" evidence="1">
    <location>
        <begin position="17"/>
        <end position="34"/>
    </location>
</feature>
<comment type="caution">
    <text evidence="2">The sequence shown here is derived from an EMBL/GenBank/DDBJ whole genome shotgun (WGS) entry which is preliminary data.</text>
</comment>
<sequence>MAKNFYSYEKRQNELKKQKKKQEKMKKKLERKKLKAEGEPGQEQESSIEDVENNAPVEEEDN</sequence>
<dbReference type="AlphaFoldDB" id="A0AAJ1I9T3"/>